<name>A0AAD5M7R3_PARTN</name>
<keyword evidence="2" id="KW-1185">Reference proteome</keyword>
<dbReference type="AlphaFoldDB" id="A0AAD5M7R3"/>
<evidence type="ECO:0008006" key="3">
    <source>
        <dbReference type="Google" id="ProtNLM"/>
    </source>
</evidence>
<accession>A0AAD5M7R3</accession>
<gene>
    <name evidence="1" type="ORF">KIN20_009102</name>
</gene>
<dbReference type="InterPro" id="IPR036882">
    <property type="entry name" value="Alba-like_dom_sf"/>
</dbReference>
<sequence>MEGYVLCDEEMLDIELPFDDSLKAGVVVMDIQKNCGFRNIVNRVDTMFNNEIRRVIFRGVGDTKANCMACVEVIKKKRQPYEQAEFREDSSVTDHVHNITRLTELSRESKKQLCLTPIDLWKPLTQWKKRQS</sequence>
<protein>
    <recommendedName>
        <fullName evidence="3">DNA/RNA-binding protein Alba-like domain-containing protein</fullName>
    </recommendedName>
</protein>
<evidence type="ECO:0000313" key="1">
    <source>
        <dbReference type="EMBL" id="KAJ1352700.1"/>
    </source>
</evidence>
<dbReference type="SUPFAM" id="SSF82704">
    <property type="entry name" value="AlbA-like"/>
    <property type="match status" value="1"/>
</dbReference>
<reference evidence="1" key="1">
    <citation type="submission" date="2021-06" db="EMBL/GenBank/DDBJ databases">
        <title>Parelaphostrongylus tenuis whole genome reference sequence.</title>
        <authorList>
            <person name="Garwood T.J."/>
            <person name="Larsen P.A."/>
            <person name="Fountain-Jones N.M."/>
            <person name="Garbe J.R."/>
            <person name="Macchietto M.G."/>
            <person name="Kania S.A."/>
            <person name="Gerhold R.W."/>
            <person name="Richards J.E."/>
            <person name="Wolf T.M."/>
        </authorList>
    </citation>
    <scope>NUCLEOTIDE SEQUENCE</scope>
    <source>
        <strain evidence="1">MNPRO001-30</strain>
        <tissue evidence="1">Meninges</tissue>
    </source>
</reference>
<proteinExistence type="predicted"/>
<dbReference type="Proteomes" id="UP001196413">
    <property type="component" value="Unassembled WGS sequence"/>
</dbReference>
<evidence type="ECO:0000313" key="2">
    <source>
        <dbReference type="Proteomes" id="UP001196413"/>
    </source>
</evidence>
<organism evidence="1 2">
    <name type="scientific">Parelaphostrongylus tenuis</name>
    <name type="common">Meningeal worm</name>
    <dbReference type="NCBI Taxonomy" id="148309"/>
    <lineage>
        <taxon>Eukaryota</taxon>
        <taxon>Metazoa</taxon>
        <taxon>Ecdysozoa</taxon>
        <taxon>Nematoda</taxon>
        <taxon>Chromadorea</taxon>
        <taxon>Rhabditida</taxon>
        <taxon>Rhabditina</taxon>
        <taxon>Rhabditomorpha</taxon>
        <taxon>Strongyloidea</taxon>
        <taxon>Metastrongylidae</taxon>
        <taxon>Parelaphostrongylus</taxon>
    </lineage>
</organism>
<comment type="caution">
    <text evidence="1">The sequence shown here is derived from an EMBL/GenBank/DDBJ whole genome shotgun (WGS) entry which is preliminary data.</text>
</comment>
<dbReference type="EMBL" id="JAHQIW010001521">
    <property type="protein sequence ID" value="KAJ1352700.1"/>
    <property type="molecule type" value="Genomic_DNA"/>
</dbReference>
<dbReference type="GO" id="GO:0003676">
    <property type="term" value="F:nucleic acid binding"/>
    <property type="evidence" value="ECO:0007669"/>
    <property type="project" value="InterPro"/>
</dbReference>